<dbReference type="RefSeq" id="WP_271634890.1">
    <property type="nucleotide sequence ID" value="NZ_CP094970.1"/>
</dbReference>
<evidence type="ECO:0000313" key="3">
    <source>
        <dbReference type="Proteomes" id="UP001164390"/>
    </source>
</evidence>
<evidence type="ECO:0000313" key="2">
    <source>
        <dbReference type="EMBL" id="UYM06042.1"/>
    </source>
</evidence>
<dbReference type="Proteomes" id="UP001164390">
    <property type="component" value="Chromosome"/>
</dbReference>
<dbReference type="Pfam" id="PF12680">
    <property type="entry name" value="SnoaL_2"/>
    <property type="match status" value="1"/>
</dbReference>
<reference evidence="2" key="1">
    <citation type="submission" date="2022-01" db="EMBL/GenBank/DDBJ databases">
        <title>Nocardioidaceae gen. sp. A5X3R13.</title>
        <authorList>
            <person name="Lopez Marin M.A."/>
            <person name="Uhlik O."/>
        </authorList>
    </citation>
    <scope>NUCLEOTIDE SEQUENCE</scope>
    <source>
        <strain evidence="2">A5X3R13</strain>
    </source>
</reference>
<keyword evidence="3" id="KW-1185">Reference proteome</keyword>
<accession>A0AA46YL06</accession>
<gene>
    <name evidence="2" type="ORF">L0C25_02930</name>
</gene>
<name>A0AA46YL06_9ACTN</name>
<dbReference type="SUPFAM" id="SSF54427">
    <property type="entry name" value="NTF2-like"/>
    <property type="match status" value="1"/>
</dbReference>
<sequence>MTATPTRTLVERLLERIGSGDPEAVAELYADDVDWLVDWPAYEHGRSETPWIRHRSTRADMADLTRLLGEYHVPGEADTQVESILVDGDDAVVFGEIRQTAKPTGRAYRSRFALHVTFQDGLVIRNHVYEDSLAVAQAFSG</sequence>
<dbReference type="InterPro" id="IPR032710">
    <property type="entry name" value="NTF2-like_dom_sf"/>
</dbReference>
<dbReference type="InterPro" id="IPR037401">
    <property type="entry name" value="SnoaL-like"/>
</dbReference>
<protein>
    <submittedName>
        <fullName evidence="2">Nuclear transport factor 2 family protein</fullName>
    </submittedName>
</protein>
<feature type="domain" description="SnoaL-like" evidence="1">
    <location>
        <begin position="10"/>
        <end position="125"/>
    </location>
</feature>
<dbReference type="AlphaFoldDB" id="A0AA46YL06"/>
<proteinExistence type="predicted"/>
<dbReference type="Gene3D" id="3.10.450.50">
    <property type="match status" value="1"/>
</dbReference>
<dbReference type="EMBL" id="CP094970">
    <property type="protein sequence ID" value="UYM06042.1"/>
    <property type="molecule type" value="Genomic_DNA"/>
</dbReference>
<evidence type="ECO:0000259" key="1">
    <source>
        <dbReference type="Pfam" id="PF12680"/>
    </source>
</evidence>
<dbReference type="KEGG" id="sgrg:L0C25_02930"/>
<organism evidence="2 3">
    <name type="scientific">Solicola gregarius</name>
    <dbReference type="NCBI Taxonomy" id="2908642"/>
    <lineage>
        <taxon>Bacteria</taxon>
        <taxon>Bacillati</taxon>
        <taxon>Actinomycetota</taxon>
        <taxon>Actinomycetes</taxon>
        <taxon>Propionibacteriales</taxon>
        <taxon>Nocardioidaceae</taxon>
        <taxon>Solicola</taxon>
    </lineage>
</organism>